<sequence length="266" mass="30539">MWQVWLLAALMGSISVACIRSIVRHVHRDSAESALQAASLVHWFWPVFCFRGAVVMFFITSLAYSGLPYAWIYYTVWGFTLQTIYFVWALVDQWHRRSSWGRDVAMDRKLRYLNACFDASVTVSALVSVLFWVAVHPVDPTFVLYWNVYVQHGANVLIFLVEFSLNSFTIRWKSVGLVVLFPVLYAVVTWIDHITWHQSWPYFFMDLSSPYAPLWYAAVAAVHVVLHLVMVGLSQIKRTIEPTQCPHHATTADYLPVSPASSDDRA</sequence>
<keyword evidence="1" id="KW-0472">Membrane</keyword>
<feature type="transmembrane region" description="Helical" evidence="1">
    <location>
        <begin position="214"/>
        <end position="233"/>
    </location>
</feature>
<dbReference type="AlphaFoldDB" id="A0A3R7WLV3"/>
<evidence type="ECO:0000313" key="2">
    <source>
        <dbReference type="EMBL" id="RQM30332.1"/>
    </source>
</evidence>
<feature type="transmembrane region" description="Helical" evidence="1">
    <location>
        <begin position="144"/>
        <end position="163"/>
    </location>
</feature>
<feature type="transmembrane region" description="Helical" evidence="1">
    <location>
        <begin position="175"/>
        <end position="194"/>
    </location>
</feature>
<feature type="transmembrane region" description="Helical" evidence="1">
    <location>
        <begin position="112"/>
        <end position="132"/>
    </location>
</feature>
<organism evidence="2 3">
    <name type="scientific">Aphanomyces astaci</name>
    <name type="common">Crayfish plague agent</name>
    <dbReference type="NCBI Taxonomy" id="112090"/>
    <lineage>
        <taxon>Eukaryota</taxon>
        <taxon>Sar</taxon>
        <taxon>Stramenopiles</taxon>
        <taxon>Oomycota</taxon>
        <taxon>Saprolegniomycetes</taxon>
        <taxon>Saprolegniales</taxon>
        <taxon>Verrucalvaceae</taxon>
        <taxon>Aphanomyces</taxon>
    </lineage>
</organism>
<dbReference type="Proteomes" id="UP000284702">
    <property type="component" value="Unassembled WGS sequence"/>
</dbReference>
<comment type="caution">
    <text evidence="2">The sequence shown here is derived from an EMBL/GenBank/DDBJ whole genome shotgun (WGS) entry which is preliminary data.</text>
</comment>
<dbReference type="PANTHER" id="PTHR12242">
    <property type="entry name" value="OS02G0130600 PROTEIN-RELATED"/>
    <property type="match status" value="1"/>
</dbReference>
<reference evidence="2" key="1">
    <citation type="submission" date="2018-07" db="EMBL/GenBank/DDBJ databases">
        <title>Annotation of Aphanomyces astaci genome assembly.</title>
        <authorList>
            <person name="Studholme D.J."/>
        </authorList>
    </citation>
    <scope>NUCLEOTIDE SEQUENCE [LARGE SCALE GENOMIC DNA]</scope>
    <source>
        <strain evidence="2">Pc</strain>
    </source>
</reference>
<dbReference type="PANTHER" id="PTHR12242:SF22">
    <property type="entry name" value="OS02G0130600 PROTEIN"/>
    <property type="match status" value="1"/>
</dbReference>
<keyword evidence="1" id="KW-1133">Transmembrane helix</keyword>
<feature type="transmembrane region" description="Helical" evidence="1">
    <location>
        <begin position="43"/>
        <end position="65"/>
    </location>
</feature>
<dbReference type="GO" id="GO:0016020">
    <property type="term" value="C:membrane"/>
    <property type="evidence" value="ECO:0007669"/>
    <property type="project" value="TreeGrafter"/>
</dbReference>
<accession>A0A3R7WLV3</accession>
<keyword evidence="3" id="KW-1185">Reference proteome</keyword>
<evidence type="ECO:0000313" key="3">
    <source>
        <dbReference type="Proteomes" id="UP000284702"/>
    </source>
</evidence>
<dbReference type="EMBL" id="MZMZ02000846">
    <property type="protein sequence ID" value="RQM30332.1"/>
    <property type="molecule type" value="Genomic_DNA"/>
</dbReference>
<proteinExistence type="predicted"/>
<keyword evidence="1" id="KW-0812">Transmembrane</keyword>
<evidence type="ECO:0000256" key="1">
    <source>
        <dbReference type="SAM" id="Phobius"/>
    </source>
</evidence>
<gene>
    <name evidence="2" type="ORF">B5M09_012672</name>
</gene>
<name>A0A3R7WLV3_APHAT</name>
<feature type="transmembrane region" description="Helical" evidence="1">
    <location>
        <begin position="6"/>
        <end position="23"/>
    </location>
</feature>
<protein>
    <submittedName>
        <fullName evidence="2">Uncharacterized protein</fullName>
    </submittedName>
</protein>
<feature type="transmembrane region" description="Helical" evidence="1">
    <location>
        <begin position="71"/>
        <end position="91"/>
    </location>
</feature>